<protein>
    <recommendedName>
        <fullName evidence="5">Wax synthase domain-containing protein</fullName>
    </recommendedName>
</protein>
<feature type="transmembrane region" description="Helical" evidence="2">
    <location>
        <begin position="64"/>
        <end position="84"/>
    </location>
</feature>
<dbReference type="GO" id="GO:0006629">
    <property type="term" value="P:lipid metabolic process"/>
    <property type="evidence" value="ECO:0007669"/>
    <property type="project" value="InterPro"/>
</dbReference>
<sequence>MAAVFFSSIVSQLFANESRENGAIAALPPQAISYEWSKWSSSATSLFAEVSTRLPSPLLPPQRTLPNTTFILLIFFTAAVLYLIPISPYPRTTRGKQIAAAPFLFNMAFQPLFFNCSITCFHMAIAVNSIAIASRMFDIYYVQPWTGVPGKLCRPHFSDKPALPLDPIARAKKDLDLDSDDPTSDCSDAASDVKQAGNADRFLMWNTERLKLELWAPLRKISQPRAATANNTTTATSTPTTASAPQPAPTQMSWRGLMVRFILYSILADVDIFLLSFYTNADLQGLTIPQTILFIHAFAIFIMVHMFGLCFSVAIIYCITTGQMITTSEWAMIDNKLPCFALTPAEFWVTWHTLFRFLWVDLGYLPSKRFCERRFGPERVGYRVAKLIKETLPVFAVFSLSAVLHAYLVQAVWRESFWGQFVYFFFQAVAVMLTKAVERSSFGRMVLKTYDAGGWKVRTAMQAVAMAMMIAFHLATVPMFIEPYKRNNMWLTVKKRSVLWWMFGK</sequence>
<feature type="transmembrane region" description="Helical" evidence="2">
    <location>
        <begin position="459"/>
        <end position="481"/>
    </location>
</feature>
<keyword evidence="2" id="KW-0472">Membrane</keyword>
<name>A0A9P6RTW4_9FUNG</name>
<feature type="transmembrane region" description="Helical" evidence="2">
    <location>
        <begin position="421"/>
        <end position="438"/>
    </location>
</feature>
<feature type="region of interest" description="Disordered" evidence="1">
    <location>
        <begin position="225"/>
        <end position="248"/>
    </location>
</feature>
<evidence type="ECO:0000256" key="2">
    <source>
        <dbReference type="SAM" id="Phobius"/>
    </source>
</evidence>
<evidence type="ECO:0000313" key="3">
    <source>
        <dbReference type="EMBL" id="KAG0327008.1"/>
    </source>
</evidence>
<dbReference type="InterPro" id="IPR044851">
    <property type="entry name" value="Wax_synthase"/>
</dbReference>
<feature type="transmembrane region" description="Helical" evidence="2">
    <location>
        <begin position="392"/>
        <end position="409"/>
    </location>
</feature>
<reference evidence="3" key="1">
    <citation type="journal article" date="2020" name="Fungal Divers.">
        <title>Resolving the Mortierellaceae phylogeny through synthesis of multi-gene phylogenetics and phylogenomics.</title>
        <authorList>
            <person name="Vandepol N."/>
            <person name="Liber J."/>
            <person name="Desiro A."/>
            <person name="Na H."/>
            <person name="Kennedy M."/>
            <person name="Barry K."/>
            <person name="Grigoriev I.V."/>
            <person name="Miller A.N."/>
            <person name="O'Donnell K."/>
            <person name="Stajich J.E."/>
            <person name="Bonito G."/>
        </authorList>
    </citation>
    <scope>NUCLEOTIDE SEQUENCE</scope>
    <source>
        <strain evidence="3">REB-010B</strain>
    </source>
</reference>
<dbReference type="Proteomes" id="UP000738325">
    <property type="component" value="Unassembled WGS sequence"/>
</dbReference>
<evidence type="ECO:0008006" key="5">
    <source>
        <dbReference type="Google" id="ProtNLM"/>
    </source>
</evidence>
<feature type="transmembrane region" description="Helical" evidence="2">
    <location>
        <begin position="261"/>
        <end position="281"/>
    </location>
</feature>
<gene>
    <name evidence="3" type="ORF">BGZ99_008558</name>
</gene>
<feature type="compositionally biased region" description="Low complexity" evidence="1">
    <location>
        <begin position="226"/>
        <end position="248"/>
    </location>
</feature>
<accession>A0A9P6RTW4</accession>
<evidence type="ECO:0000256" key="1">
    <source>
        <dbReference type="SAM" id="MobiDB-lite"/>
    </source>
</evidence>
<dbReference type="OrthoDB" id="1077582at2759"/>
<organism evidence="3 4">
    <name type="scientific">Dissophora globulifera</name>
    <dbReference type="NCBI Taxonomy" id="979702"/>
    <lineage>
        <taxon>Eukaryota</taxon>
        <taxon>Fungi</taxon>
        <taxon>Fungi incertae sedis</taxon>
        <taxon>Mucoromycota</taxon>
        <taxon>Mortierellomycotina</taxon>
        <taxon>Mortierellomycetes</taxon>
        <taxon>Mortierellales</taxon>
        <taxon>Mortierellaceae</taxon>
        <taxon>Dissophora</taxon>
    </lineage>
</organism>
<dbReference type="PANTHER" id="PTHR31595:SF57">
    <property type="entry name" value="OS04G0481900 PROTEIN"/>
    <property type="match status" value="1"/>
</dbReference>
<evidence type="ECO:0000313" key="4">
    <source>
        <dbReference type="Proteomes" id="UP000738325"/>
    </source>
</evidence>
<feature type="transmembrane region" description="Helical" evidence="2">
    <location>
        <begin position="293"/>
        <end position="319"/>
    </location>
</feature>
<proteinExistence type="predicted"/>
<comment type="caution">
    <text evidence="3">The sequence shown here is derived from an EMBL/GenBank/DDBJ whole genome shotgun (WGS) entry which is preliminary data.</text>
</comment>
<dbReference type="EMBL" id="JAAAIP010000067">
    <property type="protein sequence ID" value="KAG0327008.1"/>
    <property type="molecule type" value="Genomic_DNA"/>
</dbReference>
<dbReference type="GO" id="GO:0008374">
    <property type="term" value="F:O-acyltransferase activity"/>
    <property type="evidence" value="ECO:0007669"/>
    <property type="project" value="InterPro"/>
</dbReference>
<keyword evidence="2" id="KW-0812">Transmembrane</keyword>
<dbReference type="AlphaFoldDB" id="A0A9P6RTW4"/>
<keyword evidence="4" id="KW-1185">Reference proteome</keyword>
<dbReference type="PANTHER" id="PTHR31595">
    <property type="entry name" value="LONG-CHAIN-ALCOHOL O-FATTY-ACYLTRANSFERASE 3-RELATED"/>
    <property type="match status" value="1"/>
</dbReference>
<keyword evidence="2" id="KW-1133">Transmembrane helix</keyword>